<evidence type="ECO:0000313" key="1">
    <source>
        <dbReference type="EMBL" id="KKP30618.1"/>
    </source>
</evidence>
<dbReference type="AlphaFoldDB" id="A0A0F9YGV4"/>
<dbReference type="InterPro" id="IPR016185">
    <property type="entry name" value="PreATP-grasp_dom_sf"/>
</dbReference>
<dbReference type="InterPro" id="IPR013815">
    <property type="entry name" value="ATP_grasp_subdomain_1"/>
</dbReference>
<dbReference type="Gene3D" id="3.40.50.20">
    <property type="match status" value="1"/>
</dbReference>
<accession>A0A0F9YGV4</accession>
<dbReference type="Gene3D" id="3.30.1490.20">
    <property type="entry name" value="ATP-grasp fold, A domain"/>
    <property type="match status" value="1"/>
</dbReference>
<protein>
    <recommendedName>
        <fullName evidence="3">D-alanine-D-alanine ligase</fullName>
    </recommendedName>
</protein>
<sequence length="306" mass="34899">MIEKKERNKIRVGVLRGGISKDYRSSLLKGGDIISNIFENLSEKYKVVDILVDKDDVWHLNGLPIKPSDLMYKIDVVWNTSHSNYSKILKDLSIPNIGVGHFLKILESKEILENHVKNIEVKIPRSIVFSTYQKDFDGPIEKYAIKKAKEVMNKFPAPWIVKSFTLDSNTSIHLAKTFGELVDVVKDGVAHDKSILVEEFILGKVSSVHSISGFRGEDIYVLPPINFSVSEKDKIISLAKNLHIHLGVKYYLKSDFILHPKLGFFLTNIDFSPDFRVDSHLKQSCDYVGAEMHHILDYFLEKALKI</sequence>
<organism evidence="1 2">
    <name type="scientific">Candidatus Nomurabacteria bacterium GW2011_GWF1_31_48</name>
    <dbReference type="NCBI Taxonomy" id="1618767"/>
    <lineage>
        <taxon>Bacteria</taxon>
        <taxon>Candidatus Nomuraibacteriota</taxon>
    </lineage>
</organism>
<dbReference type="SUPFAM" id="SSF52440">
    <property type="entry name" value="PreATP-grasp domain"/>
    <property type="match status" value="1"/>
</dbReference>
<dbReference type="Proteomes" id="UP000034934">
    <property type="component" value="Unassembled WGS sequence"/>
</dbReference>
<dbReference type="EMBL" id="LBOG01000001">
    <property type="protein sequence ID" value="KKP30618.1"/>
    <property type="molecule type" value="Genomic_DNA"/>
</dbReference>
<dbReference type="GO" id="GO:0005524">
    <property type="term" value="F:ATP binding"/>
    <property type="evidence" value="ECO:0007669"/>
    <property type="project" value="InterPro"/>
</dbReference>
<dbReference type="SUPFAM" id="SSF56059">
    <property type="entry name" value="Glutathione synthetase ATP-binding domain-like"/>
    <property type="match status" value="1"/>
</dbReference>
<gene>
    <name evidence="1" type="ORF">UR19_C0001G0002</name>
</gene>
<comment type="caution">
    <text evidence="1">The sequence shown here is derived from an EMBL/GenBank/DDBJ whole genome shotgun (WGS) entry which is preliminary data.</text>
</comment>
<evidence type="ECO:0000313" key="2">
    <source>
        <dbReference type="Proteomes" id="UP000034934"/>
    </source>
</evidence>
<evidence type="ECO:0008006" key="3">
    <source>
        <dbReference type="Google" id="ProtNLM"/>
    </source>
</evidence>
<dbReference type="Gene3D" id="3.30.470.20">
    <property type="entry name" value="ATP-grasp fold, B domain"/>
    <property type="match status" value="2"/>
</dbReference>
<proteinExistence type="predicted"/>
<name>A0A0F9YGV4_9BACT</name>
<reference evidence="1 2" key="1">
    <citation type="journal article" date="2015" name="Nature">
        <title>rRNA introns, odd ribosomes, and small enigmatic genomes across a large radiation of phyla.</title>
        <authorList>
            <person name="Brown C.T."/>
            <person name="Hug L.A."/>
            <person name="Thomas B.C."/>
            <person name="Sharon I."/>
            <person name="Castelle C.J."/>
            <person name="Singh A."/>
            <person name="Wilkins M.J."/>
            <person name="Williams K.H."/>
            <person name="Banfield J.F."/>
        </authorList>
    </citation>
    <scope>NUCLEOTIDE SEQUENCE [LARGE SCALE GENOMIC DNA]</scope>
</reference>